<dbReference type="FunCoup" id="A0A409VQ23">
    <property type="interactions" value="2"/>
</dbReference>
<dbReference type="PANTHER" id="PTHR28582:SF1">
    <property type="entry name" value="TRNA-SPLICING ENDONUCLEASE SUBUNIT SEN15"/>
    <property type="match status" value="1"/>
</dbReference>
<keyword evidence="5" id="KW-1185">Reference proteome</keyword>
<comment type="similarity">
    <text evidence="1">Belongs to the SEN15 family.</text>
</comment>
<dbReference type="AlphaFoldDB" id="A0A409VQ23"/>
<dbReference type="GO" id="GO:0003676">
    <property type="term" value="F:nucleic acid binding"/>
    <property type="evidence" value="ECO:0007669"/>
    <property type="project" value="InterPro"/>
</dbReference>
<dbReference type="Pfam" id="PF09631">
    <property type="entry name" value="Sen15"/>
    <property type="match status" value="1"/>
</dbReference>
<dbReference type="EMBL" id="NHTK01006009">
    <property type="protein sequence ID" value="PPQ68371.1"/>
    <property type="molecule type" value="Genomic_DNA"/>
</dbReference>
<evidence type="ECO:0000313" key="5">
    <source>
        <dbReference type="Proteomes" id="UP000284842"/>
    </source>
</evidence>
<reference evidence="4 5" key="1">
    <citation type="journal article" date="2018" name="Evol. Lett.">
        <title>Horizontal gene cluster transfer increased hallucinogenic mushroom diversity.</title>
        <authorList>
            <person name="Reynolds H.T."/>
            <person name="Vijayakumar V."/>
            <person name="Gluck-Thaler E."/>
            <person name="Korotkin H.B."/>
            <person name="Matheny P.B."/>
            <person name="Slot J.C."/>
        </authorList>
    </citation>
    <scope>NUCLEOTIDE SEQUENCE [LARGE SCALE GENOMIC DNA]</scope>
    <source>
        <strain evidence="4 5">2629</strain>
    </source>
</reference>
<evidence type="ECO:0000256" key="2">
    <source>
        <dbReference type="ARBA" id="ARBA00022694"/>
    </source>
</evidence>
<name>A0A409VQ23_9AGAR</name>
<dbReference type="GO" id="GO:0006388">
    <property type="term" value="P:tRNA splicing, via endonucleolytic cleavage and ligation"/>
    <property type="evidence" value="ECO:0007669"/>
    <property type="project" value="InterPro"/>
</dbReference>
<accession>A0A409VQ23</accession>
<keyword evidence="2" id="KW-0819">tRNA processing</keyword>
<dbReference type="InterPro" id="IPR036167">
    <property type="entry name" value="tRNA_intron_Endo_cat-like_sf"/>
</dbReference>
<gene>
    <name evidence="4" type="ORF">CVT24_004792</name>
</gene>
<sequence length="127" mass="14167">MERHPSYPVLAPYIVKYPRAAGSLFQAYNDIVYAQEWTDVKLIDLEACGRAAVSGKKQDTDKTLYVVPCSLQESLSFSWVQDAFTVLFPPSSQDSSDEMPFLYLGITSPDSSLVYYKLSQGIVKPSV</sequence>
<dbReference type="Gene3D" id="3.40.1350.10">
    <property type="match status" value="1"/>
</dbReference>
<evidence type="ECO:0000313" key="4">
    <source>
        <dbReference type="EMBL" id="PPQ68371.1"/>
    </source>
</evidence>
<dbReference type="InterPro" id="IPR018593">
    <property type="entry name" value="tRNA-endonuc_su_Sen15"/>
</dbReference>
<dbReference type="InterPro" id="IPR011856">
    <property type="entry name" value="tRNA_endonuc-like_dom_sf"/>
</dbReference>
<dbReference type="InParanoid" id="A0A409VQ23"/>
<organism evidence="4 5">
    <name type="scientific">Panaeolus cyanescens</name>
    <dbReference type="NCBI Taxonomy" id="181874"/>
    <lineage>
        <taxon>Eukaryota</taxon>
        <taxon>Fungi</taxon>
        <taxon>Dikarya</taxon>
        <taxon>Basidiomycota</taxon>
        <taxon>Agaricomycotina</taxon>
        <taxon>Agaricomycetes</taxon>
        <taxon>Agaricomycetidae</taxon>
        <taxon>Agaricales</taxon>
        <taxon>Agaricineae</taxon>
        <taxon>Galeropsidaceae</taxon>
        <taxon>Panaeolus</taxon>
    </lineage>
</organism>
<evidence type="ECO:0000259" key="3">
    <source>
        <dbReference type="Pfam" id="PF09631"/>
    </source>
</evidence>
<comment type="caution">
    <text evidence="4">The sequence shown here is derived from an EMBL/GenBank/DDBJ whole genome shotgun (WGS) entry which is preliminary data.</text>
</comment>
<dbReference type="OrthoDB" id="10002170at2759"/>
<protein>
    <recommendedName>
        <fullName evidence="3">tRNA-splicing endonuclease subunit Sen15 domain-containing protein</fullName>
    </recommendedName>
</protein>
<dbReference type="GO" id="GO:0005634">
    <property type="term" value="C:nucleus"/>
    <property type="evidence" value="ECO:0007669"/>
    <property type="project" value="UniProtKB-ARBA"/>
</dbReference>
<dbReference type="Proteomes" id="UP000284842">
    <property type="component" value="Unassembled WGS sequence"/>
</dbReference>
<feature type="domain" description="tRNA-splicing endonuclease subunit Sen15" evidence="3">
    <location>
        <begin position="26"/>
        <end position="126"/>
    </location>
</feature>
<proteinExistence type="inferred from homology"/>
<evidence type="ECO:0000256" key="1">
    <source>
        <dbReference type="ARBA" id="ARBA00006091"/>
    </source>
</evidence>
<dbReference type="SUPFAM" id="SSF53032">
    <property type="entry name" value="tRNA-intron endonuclease catalytic domain-like"/>
    <property type="match status" value="1"/>
</dbReference>
<dbReference type="STRING" id="181874.A0A409VQ23"/>
<dbReference type="PANTHER" id="PTHR28582">
    <property type="entry name" value="TRNA-SPLICING ENDONUCLEASE SUBUNIT SEN15"/>
    <property type="match status" value="1"/>
</dbReference>